<evidence type="ECO:0000313" key="1">
    <source>
        <dbReference type="EMBL" id="OGC83483.1"/>
    </source>
</evidence>
<name>A0A1F4XR17_9BACT</name>
<dbReference type="AlphaFoldDB" id="A0A1F4XR17"/>
<dbReference type="Proteomes" id="UP000177564">
    <property type="component" value="Unassembled WGS sequence"/>
</dbReference>
<proteinExistence type="predicted"/>
<sequence length="60" mass="6662">MGLLSGKNTLALYVVHQSLPALIKKHVVGVVLTLTELVSNIIPGRERTKYNIYEDSSFAY</sequence>
<accession>A0A1F4XR17</accession>
<organism evidence="1 2">
    <name type="scientific">Candidatus Adlerbacteria bacterium RIFCSPHIGHO2_02_FULL_52_17</name>
    <dbReference type="NCBI Taxonomy" id="1797240"/>
    <lineage>
        <taxon>Bacteria</taxon>
        <taxon>Candidatus Adleribacteriota</taxon>
    </lineage>
</organism>
<evidence type="ECO:0000313" key="2">
    <source>
        <dbReference type="Proteomes" id="UP000177564"/>
    </source>
</evidence>
<dbReference type="STRING" id="1797240.A3D68_00915"/>
<dbReference type="EMBL" id="MEWU01000019">
    <property type="protein sequence ID" value="OGC83483.1"/>
    <property type="molecule type" value="Genomic_DNA"/>
</dbReference>
<protein>
    <submittedName>
        <fullName evidence="1">Uncharacterized protein</fullName>
    </submittedName>
</protein>
<comment type="caution">
    <text evidence="1">The sequence shown here is derived from an EMBL/GenBank/DDBJ whole genome shotgun (WGS) entry which is preliminary data.</text>
</comment>
<reference evidence="1 2" key="1">
    <citation type="journal article" date="2016" name="Nat. Commun.">
        <title>Thousands of microbial genomes shed light on interconnected biogeochemical processes in an aquifer system.</title>
        <authorList>
            <person name="Anantharaman K."/>
            <person name="Brown C.T."/>
            <person name="Hug L.A."/>
            <person name="Sharon I."/>
            <person name="Castelle C.J."/>
            <person name="Probst A.J."/>
            <person name="Thomas B.C."/>
            <person name="Singh A."/>
            <person name="Wilkins M.J."/>
            <person name="Karaoz U."/>
            <person name="Brodie E.L."/>
            <person name="Williams K.H."/>
            <person name="Hubbard S.S."/>
            <person name="Banfield J.F."/>
        </authorList>
    </citation>
    <scope>NUCLEOTIDE SEQUENCE [LARGE SCALE GENOMIC DNA]</scope>
</reference>
<gene>
    <name evidence="1" type="ORF">A3D68_00915</name>
</gene>